<dbReference type="EMBL" id="PJND01000007">
    <property type="protein sequence ID" value="PKW29033.1"/>
    <property type="molecule type" value="Genomic_DNA"/>
</dbReference>
<keyword evidence="3" id="KW-1185">Reference proteome</keyword>
<dbReference type="EMBL" id="RCCB01000010">
    <property type="protein sequence ID" value="RLJ35464.1"/>
    <property type="molecule type" value="Genomic_DNA"/>
</dbReference>
<evidence type="ECO:0000313" key="3">
    <source>
        <dbReference type="Proteomes" id="UP000233767"/>
    </source>
</evidence>
<organism evidence="2 4">
    <name type="scientific">Flavobacterium lindanitolerans</name>
    <dbReference type="NCBI Taxonomy" id="428988"/>
    <lineage>
        <taxon>Bacteria</taxon>
        <taxon>Pseudomonadati</taxon>
        <taxon>Bacteroidota</taxon>
        <taxon>Flavobacteriia</taxon>
        <taxon>Flavobacteriales</taxon>
        <taxon>Flavobacteriaceae</taxon>
        <taxon>Flavobacterium</taxon>
    </lineage>
</organism>
<dbReference type="Proteomes" id="UP000275027">
    <property type="component" value="Unassembled WGS sequence"/>
</dbReference>
<gene>
    <name evidence="1" type="ORF">B0G92_0662</name>
    <name evidence="2" type="ORF">CLV50_0844</name>
</gene>
<protein>
    <recommendedName>
        <fullName evidence="5">Lipoprotein</fullName>
    </recommendedName>
</protein>
<evidence type="ECO:0000313" key="1">
    <source>
        <dbReference type="EMBL" id="PKW29033.1"/>
    </source>
</evidence>
<accession>A0A497V994</accession>
<dbReference type="PROSITE" id="PS51257">
    <property type="entry name" value="PROKAR_LIPOPROTEIN"/>
    <property type="match status" value="1"/>
</dbReference>
<evidence type="ECO:0000313" key="4">
    <source>
        <dbReference type="Proteomes" id="UP000275027"/>
    </source>
</evidence>
<comment type="caution">
    <text evidence="2">The sequence shown here is derived from an EMBL/GenBank/DDBJ whole genome shotgun (WGS) entry which is preliminary data.</text>
</comment>
<dbReference type="Proteomes" id="UP000233767">
    <property type="component" value="Unassembled WGS sequence"/>
</dbReference>
<dbReference type="RefSeq" id="WP_101471087.1">
    <property type="nucleotide sequence ID" value="NZ_PJND01000007.1"/>
</dbReference>
<dbReference type="AlphaFoldDB" id="A0A497V994"/>
<reference evidence="2 4" key="2">
    <citation type="submission" date="2018-10" db="EMBL/GenBank/DDBJ databases">
        <title>Genomic Encyclopedia of Archaeal and Bacterial Type Strains, Phase II (KMG-II): from individual species to whole genera.</title>
        <authorList>
            <person name="Goeker M."/>
        </authorList>
    </citation>
    <scope>NUCLEOTIDE SEQUENCE [LARGE SCALE GENOMIC DNA]</scope>
    <source>
        <strain evidence="2 4">DSM 21886</strain>
    </source>
</reference>
<evidence type="ECO:0008006" key="5">
    <source>
        <dbReference type="Google" id="ProtNLM"/>
    </source>
</evidence>
<reference evidence="1 3" key="1">
    <citation type="submission" date="2017-12" db="EMBL/GenBank/DDBJ databases">
        <title>Genomic Encyclopedia of Type Strains, Phase III (KMG-III): the genomes of soil and plant-associated and newly described type strains.</title>
        <authorList>
            <person name="Whitman W."/>
        </authorList>
    </citation>
    <scope>NUCLEOTIDE SEQUENCE [LARGE SCALE GENOMIC DNA]</scope>
    <source>
        <strain evidence="1 3">IP-10</strain>
    </source>
</reference>
<sequence>MKNLITIISILLIISCNENKSNQSIKITPSSIKKISITNKVNCSLHNLKPITLEIIDKSEISKIIDAFSLSKKIQGSVNNRANNGSFEISFNDEKTDYYFSLSYTIYDGVILRNNNNGERFKNDKLEGLIYPLFVDDKIE</sequence>
<proteinExistence type="predicted"/>
<evidence type="ECO:0000313" key="2">
    <source>
        <dbReference type="EMBL" id="RLJ35464.1"/>
    </source>
</evidence>
<name>A0A497V994_9FLAO</name>